<keyword evidence="1" id="KW-1133">Transmembrane helix</keyword>
<dbReference type="Proteomes" id="UP000050795">
    <property type="component" value="Unassembled WGS sequence"/>
</dbReference>
<evidence type="ECO:0000256" key="1">
    <source>
        <dbReference type="SAM" id="Phobius"/>
    </source>
</evidence>
<name>A0AA85J444_TRIRE</name>
<evidence type="ECO:0000313" key="2">
    <source>
        <dbReference type="Proteomes" id="UP000050795"/>
    </source>
</evidence>
<keyword evidence="1" id="KW-0472">Membrane</keyword>
<keyword evidence="1" id="KW-0812">Transmembrane</keyword>
<dbReference type="WBParaSite" id="TREG1_140610.1">
    <property type="protein sequence ID" value="TREG1_140610.1"/>
    <property type="gene ID" value="TREG1_140610"/>
</dbReference>
<keyword evidence="2" id="KW-1185">Reference proteome</keyword>
<evidence type="ECO:0000313" key="4">
    <source>
        <dbReference type="WBParaSite" id="TREG1_140610.1"/>
    </source>
</evidence>
<evidence type="ECO:0000313" key="3">
    <source>
        <dbReference type="WBParaSite" id="TREG1_139360.1"/>
    </source>
</evidence>
<dbReference type="AlphaFoldDB" id="A0AA85J444"/>
<proteinExistence type="predicted"/>
<reference evidence="2" key="1">
    <citation type="submission" date="2022-06" db="EMBL/GenBank/DDBJ databases">
        <authorList>
            <person name="Berger JAMES D."/>
            <person name="Berger JAMES D."/>
        </authorList>
    </citation>
    <scope>NUCLEOTIDE SEQUENCE [LARGE SCALE GENOMIC DNA]</scope>
</reference>
<protein>
    <submittedName>
        <fullName evidence="3 4">Uncharacterized protein</fullName>
    </submittedName>
</protein>
<dbReference type="WBParaSite" id="TREG1_139360.1">
    <property type="protein sequence ID" value="TREG1_139360.1"/>
    <property type="gene ID" value="TREG1_139360"/>
</dbReference>
<accession>A0AA85J444</accession>
<organism evidence="2 4">
    <name type="scientific">Trichobilharzia regenti</name>
    <name type="common">Nasal bird schistosome</name>
    <dbReference type="NCBI Taxonomy" id="157069"/>
    <lineage>
        <taxon>Eukaryota</taxon>
        <taxon>Metazoa</taxon>
        <taxon>Spiralia</taxon>
        <taxon>Lophotrochozoa</taxon>
        <taxon>Platyhelminthes</taxon>
        <taxon>Trematoda</taxon>
        <taxon>Digenea</taxon>
        <taxon>Strigeidida</taxon>
        <taxon>Schistosomatoidea</taxon>
        <taxon>Schistosomatidae</taxon>
        <taxon>Trichobilharzia</taxon>
    </lineage>
</organism>
<reference evidence="3 4" key="2">
    <citation type="submission" date="2023-11" db="UniProtKB">
        <authorList>
            <consortium name="WormBaseParasite"/>
        </authorList>
    </citation>
    <scope>IDENTIFICATION</scope>
</reference>
<feature type="transmembrane region" description="Helical" evidence="1">
    <location>
        <begin position="68"/>
        <end position="94"/>
    </location>
</feature>
<sequence>MSRVYRVNALKHKEHFCVILLTQISAICDQIAHSLQYFVIQTLKITSLLKVAENSGIDWKYFEASSCLVVLVVLWALSFFKFGSFEIALILLGITGRPLWPM</sequence>